<evidence type="ECO:0000256" key="7">
    <source>
        <dbReference type="RuleBase" id="RU363032"/>
    </source>
</evidence>
<organism evidence="10 11">
    <name type="scientific">Goodfellowiella coeruleoviolacea</name>
    <dbReference type="NCBI Taxonomy" id="334858"/>
    <lineage>
        <taxon>Bacteria</taxon>
        <taxon>Bacillati</taxon>
        <taxon>Actinomycetota</taxon>
        <taxon>Actinomycetes</taxon>
        <taxon>Pseudonocardiales</taxon>
        <taxon>Pseudonocardiaceae</taxon>
        <taxon>Goodfellowiella</taxon>
    </lineage>
</organism>
<accession>A0AAE3KES9</accession>
<comment type="similarity">
    <text evidence="7">Belongs to the binding-protein-dependent transport system permease family.</text>
</comment>
<reference evidence="10" key="1">
    <citation type="submission" date="2022-06" db="EMBL/GenBank/DDBJ databases">
        <title>Genomic Encyclopedia of Archaeal and Bacterial Type Strains, Phase II (KMG-II): from individual species to whole genera.</title>
        <authorList>
            <person name="Goeker M."/>
        </authorList>
    </citation>
    <scope>NUCLEOTIDE SEQUENCE</scope>
    <source>
        <strain evidence="10">DSM 43935</strain>
    </source>
</reference>
<name>A0AAE3KES9_9PSEU</name>
<keyword evidence="2 7" id="KW-0813">Transport</keyword>
<dbReference type="RefSeq" id="WP_253767549.1">
    <property type="nucleotide sequence ID" value="NZ_JAMTCK010000002.1"/>
</dbReference>
<evidence type="ECO:0000259" key="9">
    <source>
        <dbReference type="PROSITE" id="PS50928"/>
    </source>
</evidence>
<keyword evidence="6 7" id="KW-0472">Membrane</keyword>
<dbReference type="PANTHER" id="PTHR30193:SF37">
    <property type="entry name" value="INNER MEMBRANE ABC TRANSPORTER PERMEASE PROTEIN YCJO"/>
    <property type="match status" value="1"/>
</dbReference>
<feature type="domain" description="ABC transmembrane type-1" evidence="9">
    <location>
        <begin position="107"/>
        <end position="325"/>
    </location>
</feature>
<feature type="transmembrane region" description="Helical" evidence="7">
    <location>
        <begin position="111"/>
        <end position="132"/>
    </location>
</feature>
<evidence type="ECO:0000256" key="2">
    <source>
        <dbReference type="ARBA" id="ARBA00022448"/>
    </source>
</evidence>
<dbReference type="Gene3D" id="1.10.3720.10">
    <property type="entry name" value="MetI-like"/>
    <property type="match status" value="1"/>
</dbReference>
<comment type="caution">
    <text evidence="10">The sequence shown here is derived from an EMBL/GenBank/DDBJ whole genome shotgun (WGS) entry which is preliminary data.</text>
</comment>
<feature type="transmembrane region" description="Helical" evidence="7">
    <location>
        <begin position="49"/>
        <end position="70"/>
    </location>
</feature>
<feature type="transmembrane region" description="Helical" evidence="7">
    <location>
        <begin position="304"/>
        <end position="328"/>
    </location>
</feature>
<dbReference type="PROSITE" id="PS50928">
    <property type="entry name" value="ABC_TM1"/>
    <property type="match status" value="1"/>
</dbReference>
<evidence type="ECO:0000256" key="3">
    <source>
        <dbReference type="ARBA" id="ARBA00022475"/>
    </source>
</evidence>
<evidence type="ECO:0000256" key="1">
    <source>
        <dbReference type="ARBA" id="ARBA00004651"/>
    </source>
</evidence>
<gene>
    <name evidence="10" type="ORF">LX83_001005</name>
</gene>
<feature type="transmembrane region" description="Helical" evidence="7">
    <location>
        <begin position="144"/>
        <end position="165"/>
    </location>
</feature>
<keyword evidence="11" id="KW-1185">Reference proteome</keyword>
<protein>
    <submittedName>
        <fullName evidence="10">Cellobiose ABC transporter membrane protein</fullName>
    </submittedName>
</protein>
<keyword evidence="3" id="KW-1003">Cell membrane</keyword>
<dbReference type="InterPro" id="IPR051393">
    <property type="entry name" value="ABC_transporter_permease"/>
</dbReference>
<evidence type="ECO:0000313" key="11">
    <source>
        <dbReference type="Proteomes" id="UP001206128"/>
    </source>
</evidence>
<dbReference type="Pfam" id="PF00528">
    <property type="entry name" value="BPD_transp_1"/>
    <property type="match status" value="1"/>
</dbReference>
<dbReference type="Proteomes" id="UP001206128">
    <property type="component" value="Unassembled WGS sequence"/>
</dbReference>
<evidence type="ECO:0000256" key="4">
    <source>
        <dbReference type="ARBA" id="ARBA00022692"/>
    </source>
</evidence>
<dbReference type="GO" id="GO:0055085">
    <property type="term" value="P:transmembrane transport"/>
    <property type="evidence" value="ECO:0007669"/>
    <property type="project" value="InterPro"/>
</dbReference>
<dbReference type="SUPFAM" id="SSF161098">
    <property type="entry name" value="MetI-like"/>
    <property type="match status" value="1"/>
</dbReference>
<dbReference type="InterPro" id="IPR000515">
    <property type="entry name" value="MetI-like"/>
</dbReference>
<dbReference type="InterPro" id="IPR035906">
    <property type="entry name" value="MetI-like_sf"/>
</dbReference>
<feature type="transmembrane region" description="Helical" evidence="7">
    <location>
        <begin position="246"/>
        <end position="266"/>
    </location>
</feature>
<proteinExistence type="inferred from homology"/>
<evidence type="ECO:0000256" key="8">
    <source>
        <dbReference type="SAM" id="MobiDB-lite"/>
    </source>
</evidence>
<keyword evidence="4 7" id="KW-0812">Transmembrane</keyword>
<sequence>MSEATLDVGERSEPAHRASAGSGEPDRRQPRSRPTFRQRLSQWDVKYSPYLYIAPFFILFGVVGLFPLLYTAYVSLYDWELADDTPTFLGLENYVTLFGDAQFWNALVNTVSIFVLSSVPQLVIAVFLAALLNTKLRAPTGWRVAVLLPYVVSLVAVGLIFSNLFGSNFGLINSLFEMVGLDRIDWQANRFASHIAIATMVNWRWTGYNALIVLAAMQAIPKDIYEAALVDGAKAVRRFFSITLPLLRPTLIFVVVTSTIGGLQIFTEPKLFDARPGLNTGGSSGQFQTITLYMYQSAFENLDFGYASAIAWVLFVLILAIAMINFVITRRLASTGEDR</sequence>
<evidence type="ECO:0000256" key="6">
    <source>
        <dbReference type="ARBA" id="ARBA00023136"/>
    </source>
</evidence>
<feature type="region of interest" description="Disordered" evidence="8">
    <location>
        <begin position="1"/>
        <end position="35"/>
    </location>
</feature>
<dbReference type="CDD" id="cd06261">
    <property type="entry name" value="TM_PBP2"/>
    <property type="match status" value="1"/>
</dbReference>
<dbReference type="EMBL" id="JAMTCK010000002">
    <property type="protein sequence ID" value="MCP2164165.1"/>
    <property type="molecule type" value="Genomic_DNA"/>
</dbReference>
<dbReference type="PANTHER" id="PTHR30193">
    <property type="entry name" value="ABC TRANSPORTER PERMEASE PROTEIN"/>
    <property type="match status" value="1"/>
</dbReference>
<comment type="subcellular location">
    <subcellularLocation>
        <location evidence="1 7">Cell membrane</location>
        <topology evidence="1 7">Multi-pass membrane protein</topology>
    </subcellularLocation>
</comment>
<keyword evidence="5 7" id="KW-1133">Transmembrane helix</keyword>
<dbReference type="GO" id="GO:0005886">
    <property type="term" value="C:plasma membrane"/>
    <property type="evidence" value="ECO:0007669"/>
    <property type="project" value="UniProtKB-SubCell"/>
</dbReference>
<evidence type="ECO:0000313" key="10">
    <source>
        <dbReference type="EMBL" id="MCP2164165.1"/>
    </source>
</evidence>
<evidence type="ECO:0000256" key="5">
    <source>
        <dbReference type="ARBA" id="ARBA00022989"/>
    </source>
</evidence>
<dbReference type="AlphaFoldDB" id="A0AAE3KES9"/>